<organism evidence="1">
    <name type="scientific">Kribbella sp. HUAS MG21</name>
    <dbReference type="NCBI Taxonomy" id="3160966"/>
    <lineage>
        <taxon>Bacteria</taxon>
        <taxon>Bacillati</taxon>
        <taxon>Actinomycetota</taxon>
        <taxon>Actinomycetes</taxon>
        <taxon>Propionibacteriales</taxon>
        <taxon>Kribbellaceae</taxon>
        <taxon>Kribbella</taxon>
    </lineage>
</organism>
<accession>A0AAU7T412</accession>
<gene>
    <name evidence="1" type="ORF">ABN611_22600</name>
</gene>
<dbReference type="AlphaFoldDB" id="A0AAU7T412"/>
<dbReference type="RefSeq" id="WP_350274212.1">
    <property type="nucleotide sequence ID" value="NZ_CP158165.1"/>
</dbReference>
<reference evidence="1" key="1">
    <citation type="submission" date="2024-06" db="EMBL/GenBank/DDBJ databases">
        <title>Kribbella sp. strain HUAS MG21 genome sequences.</title>
        <authorList>
            <person name="Mo P."/>
        </authorList>
    </citation>
    <scope>NUCLEOTIDE SEQUENCE</scope>
    <source>
        <strain evidence="1">HUAS MG21</strain>
    </source>
</reference>
<protein>
    <submittedName>
        <fullName evidence="1">Uncharacterized protein</fullName>
    </submittedName>
</protein>
<dbReference type="EMBL" id="CP158165">
    <property type="protein sequence ID" value="XBV21352.1"/>
    <property type="molecule type" value="Genomic_DNA"/>
</dbReference>
<sequence length="51" mass="6188">MTRRWLIDLPTRIRLRTAEQEIGHRSPWWFLGLTLAWAVNTLRRSRLESRA</sequence>
<proteinExistence type="predicted"/>
<evidence type="ECO:0000313" key="1">
    <source>
        <dbReference type="EMBL" id="XBV21352.1"/>
    </source>
</evidence>
<name>A0AAU7T412_9ACTN</name>